<sequence length="453" mass="49964">MPWTLKTRANFYSSTFNTLPTPPTLILQDLLKESAAFENENASAYEDDLDDTVGLGSDVAHKCPVSDLDTGTFPDEIDDIPQHKVPRPVPLPIDPHATPYRMSHRNVKRSNRCKASSQTPTAKTIGKVISGSLARATASRVLESTIELSTLGVAHGGYAAKAETPYGAKKKYSADELVNARGFQYISWDGKTPRPIVDKNGVIFAVLAGRPDDPTYLQAADEMYKKMEAESRAANVKARSNQPHHRGLFTAVNVGLSYGKGQPAPSMLNIQSDYTDFIWRLILQPSVQRIAAFASGHRSTCGVPDSLHITKTIWIISIESWEQLPYFLGRFFPALLLTLAGTCRFDATAGAHLVLWELKMIIEFLHGATIFIPSATITHSNTAPAPGDQRLSFTQFCAGGLLRWVDNGFHMEEVLRQEDPEAYEAMQEAKNTQWKLGLGLYSSVDELLTQIPE</sequence>
<dbReference type="OrthoDB" id="3253621at2759"/>
<evidence type="ECO:0000313" key="2">
    <source>
        <dbReference type="Proteomes" id="UP000219338"/>
    </source>
</evidence>
<name>A0A284RSY0_ARMOS</name>
<organism evidence="1 2">
    <name type="scientific">Armillaria ostoyae</name>
    <name type="common">Armillaria root rot fungus</name>
    <dbReference type="NCBI Taxonomy" id="47428"/>
    <lineage>
        <taxon>Eukaryota</taxon>
        <taxon>Fungi</taxon>
        <taxon>Dikarya</taxon>
        <taxon>Basidiomycota</taxon>
        <taxon>Agaricomycotina</taxon>
        <taxon>Agaricomycetes</taxon>
        <taxon>Agaricomycetidae</taxon>
        <taxon>Agaricales</taxon>
        <taxon>Marasmiineae</taxon>
        <taxon>Physalacriaceae</taxon>
        <taxon>Armillaria</taxon>
    </lineage>
</organism>
<gene>
    <name evidence="1" type="ORF">ARMOST_15261</name>
</gene>
<proteinExistence type="predicted"/>
<protein>
    <submittedName>
        <fullName evidence="1">Uncharacterized protein</fullName>
    </submittedName>
</protein>
<dbReference type="STRING" id="47428.A0A284RSY0"/>
<evidence type="ECO:0000313" key="1">
    <source>
        <dbReference type="EMBL" id="SJL11850.1"/>
    </source>
</evidence>
<keyword evidence="2" id="KW-1185">Reference proteome</keyword>
<reference evidence="2" key="1">
    <citation type="journal article" date="2017" name="Nat. Ecol. Evol.">
        <title>Genome expansion and lineage-specific genetic innovations in the forest pathogenic fungi Armillaria.</title>
        <authorList>
            <person name="Sipos G."/>
            <person name="Prasanna A.N."/>
            <person name="Walter M.C."/>
            <person name="O'Connor E."/>
            <person name="Balint B."/>
            <person name="Krizsan K."/>
            <person name="Kiss B."/>
            <person name="Hess J."/>
            <person name="Varga T."/>
            <person name="Slot J."/>
            <person name="Riley R."/>
            <person name="Boka B."/>
            <person name="Rigling D."/>
            <person name="Barry K."/>
            <person name="Lee J."/>
            <person name="Mihaltcheva S."/>
            <person name="LaButti K."/>
            <person name="Lipzen A."/>
            <person name="Waldron R."/>
            <person name="Moloney N.M."/>
            <person name="Sperisen C."/>
            <person name="Kredics L."/>
            <person name="Vagvoelgyi C."/>
            <person name="Patrignani A."/>
            <person name="Fitzpatrick D."/>
            <person name="Nagy I."/>
            <person name="Doyle S."/>
            <person name="Anderson J.B."/>
            <person name="Grigoriev I.V."/>
            <person name="Gueldener U."/>
            <person name="Muensterkoetter M."/>
            <person name="Nagy L.G."/>
        </authorList>
    </citation>
    <scope>NUCLEOTIDE SEQUENCE [LARGE SCALE GENOMIC DNA]</scope>
    <source>
        <strain evidence="2">C18/9</strain>
    </source>
</reference>
<dbReference type="Proteomes" id="UP000219338">
    <property type="component" value="Unassembled WGS sequence"/>
</dbReference>
<accession>A0A284RSY0</accession>
<dbReference type="AlphaFoldDB" id="A0A284RSY0"/>
<dbReference type="EMBL" id="FUEG01000015">
    <property type="protein sequence ID" value="SJL11850.1"/>
    <property type="molecule type" value="Genomic_DNA"/>
</dbReference>